<dbReference type="GO" id="GO:0048039">
    <property type="term" value="F:ubiquinone binding"/>
    <property type="evidence" value="ECO:0007669"/>
    <property type="project" value="TreeGrafter"/>
</dbReference>
<evidence type="ECO:0000256" key="8">
    <source>
        <dbReference type="ARBA" id="ARBA00023128"/>
    </source>
</evidence>
<evidence type="ECO:0000313" key="13">
    <source>
        <dbReference type="EMBL" id="CAL5140936.1"/>
    </source>
</evidence>
<gene>
    <name evidence="13" type="ORF">CDAUBV1_LOCUS16231</name>
</gene>
<keyword evidence="12" id="KW-0349">Heme</keyword>
<dbReference type="Proteomes" id="UP001497525">
    <property type="component" value="Unassembled WGS sequence"/>
</dbReference>
<feature type="binding site" evidence="10">
    <location>
        <position position="104"/>
    </location>
    <ligand>
        <name>a ubiquinone</name>
        <dbReference type="ChEBI" id="CHEBI:16389"/>
        <note>ligand shared with IP/SDHB</note>
    </ligand>
</feature>
<feature type="binding site" description="axial binding residue" evidence="11">
    <location>
        <position position="92"/>
    </location>
    <ligand>
        <name>heme b</name>
        <dbReference type="ChEBI" id="CHEBI:60344"/>
        <note>ligand shared with SDHC</note>
    </ligand>
    <ligandPart>
        <name>Fe</name>
        <dbReference type="ChEBI" id="CHEBI:18248"/>
    </ligandPart>
</feature>
<evidence type="ECO:0000256" key="1">
    <source>
        <dbReference type="ARBA" id="ARBA00004448"/>
    </source>
</evidence>
<comment type="caution">
    <text evidence="12">Lacks conserved residue(s) required for the propagation of feature annotation.</text>
</comment>
<evidence type="ECO:0000256" key="12">
    <source>
        <dbReference type="RuleBase" id="RU364031"/>
    </source>
</evidence>
<evidence type="ECO:0000256" key="3">
    <source>
        <dbReference type="ARBA" id="ARBA00022448"/>
    </source>
</evidence>
<evidence type="ECO:0000256" key="2">
    <source>
        <dbReference type="ARBA" id="ARBA00007294"/>
    </source>
</evidence>
<dbReference type="GO" id="GO:0006099">
    <property type="term" value="P:tricarboxylic acid cycle"/>
    <property type="evidence" value="ECO:0007669"/>
    <property type="project" value="UniProtKB-KW"/>
</dbReference>
<keyword evidence="11" id="KW-0408">Iron</keyword>
<dbReference type="PANTHER" id="PTHR13337">
    <property type="entry name" value="SUCCINATE DEHYDROGENASE"/>
    <property type="match status" value="1"/>
</dbReference>
<name>A0AAV2TV25_CALDB</name>
<proteinExistence type="inferred from homology"/>
<feature type="transmembrane region" description="Helical" evidence="12">
    <location>
        <begin position="82"/>
        <end position="105"/>
    </location>
</feature>
<keyword evidence="5 12" id="KW-0999">Mitochondrion inner membrane</keyword>
<sequence length="153" mass="16875">MSLSFSLAARAASRRLIASQVLPMQCRTIFVGTAKHSKIGTAPAPYKSGMLPSVHWTIERVVMASMVPLYPAAIFLDTPVMNFLVVATVSLHAYWGLGGVISDYAMERRYGPKLMPLLKTIWLILCSTGFAGLLYFNYNDVGFVKAVKKLWSV</sequence>
<feature type="transmembrane region" description="Helical" evidence="12">
    <location>
        <begin position="117"/>
        <end position="138"/>
    </location>
</feature>
<organism evidence="13 14">
    <name type="scientific">Calicophoron daubneyi</name>
    <name type="common">Rumen fluke</name>
    <name type="synonym">Paramphistomum daubneyi</name>
    <dbReference type="NCBI Taxonomy" id="300641"/>
    <lineage>
        <taxon>Eukaryota</taxon>
        <taxon>Metazoa</taxon>
        <taxon>Spiralia</taxon>
        <taxon>Lophotrochozoa</taxon>
        <taxon>Platyhelminthes</taxon>
        <taxon>Trematoda</taxon>
        <taxon>Digenea</taxon>
        <taxon>Plagiorchiida</taxon>
        <taxon>Pronocephalata</taxon>
        <taxon>Paramphistomoidea</taxon>
        <taxon>Paramphistomidae</taxon>
        <taxon>Calicophoron</taxon>
    </lineage>
</organism>
<dbReference type="InterPro" id="IPR034804">
    <property type="entry name" value="SQR/QFR_C/D"/>
</dbReference>
<comment type="caution">
    <text evidence="13">The sequence shown here is derived from an EMBL/GenBank/DDBJ whole genome shotgun (WGS) entry which is preliminary data.</text>
</comment>
<keyword evidence="8 12" id="KW-0496">Mitochondrion</keyword>
<dbReference type="GO" id="GO:0005743">
    <property type="term" value="C:mitochondrial inner membrane"/>
    <property type="evidence" value="ECO:0007669"/>
    <property type="project" value="UniProtKB-SubCell"/>
</dbReference>
<keyword evidence="6 12" id="KW-0809">Transit peptide</keyword>
<keyword evidence="12" id="KW-0249">Electron transport</keyword>
<evidence type="ECO:0000256" key="6">
    <source>
        <dbReference type="ARBA" id="ARBA00022946"/>
    </source>
</evidence>
<accession>A0AAV2TV25</accession>
<evidence type="ECO:0000256" key="11">
    <source>
        <dbReference type="PIRSR" id="PIRSR607992-2"/>
    </source>
</evidence>
<dbReference type="GO" id="GO:0020037">
    <property type="term" value="F:heme binding"/>
    <property type="evidence" value="ECO:0007669"/>
    <property type="project" value="TreeGrafter"/>
</dbReference>
<keyword evidence="9 12" id="KW-0472">Membrane</keyword>
<comment type="function">
    <text evidence="12">Membrane-anchoring subunit of succinate dehydrogenase (SDH) that is involved in complex II of the mitochondrial electron transport chain and is responsible for transferring electrons from succinate to ubiquinone (coenzyme Q).</text>
</comment>
<comment type="subcellular location">
    <subcellularLocation>
        <location evidence="1 12">Mitochondrion inner membrane</location>
        <topology evidence="1 12">Multi-pass membrane protein</topology>
    </subcellularLocation>
</comment>
<comment type="similarity">
    <text evidence="2 12">Belongs to the CybS family.</text>
</comment>
<dbReference type="CDD" id="cd03496">
    <property type="entry name" value="SQR_TypeC_CybS"/>
    <property type="match status" value="1"/>
</dbReference>
<dbReference type="Gene3D" id="1.20.1300.10">
    <property type="entry name" value="Fumarate reductase/succinate dehydrogenase, transmembrane subunit"/>
    <property type="match status" value="1"/>
</dbReference>
<evidence type="ECO:0000256" key="4">
    <source>
        <dbReference type="ARBA" id="ARBA00022692"/>
    </source>
</evidence>
<dbReference type="PANTHER" id="PTHR13337:SF2">
    <property type="entry name" value="SUCCINATE DEHYDROGENASE [UBIQUINONE] CYTOCHROME B SMALL SUBUNIT, MITOCHONDRIAL"/>
    <property type="match status" value="1"/>
</dbReference>
<dbReference type="InterPro" id="IPR007992">
    <property type="entry name" value="CybS"/>
</dbReference>
<dbReference type="EMBL" id="CAXLJL010000822">
    <property type="protein sequence ID" value="CAL5140936.1"/>
    <property type="molecule type" value="Genomic_DNA"/>
</dbReference>
<keyword evidence="12" id="KW-0816">Tricarboxylic acid cycle</keyword>
<keyword evidence="11 12" id="KW-0479">Metal-binding</keyword>
<reference evidence="13" key="1">
    <citation type="submission" date="2024-06" db="EMBL/GenBank/DDBJ databases">
        <authorList>
            <person name="Liu X."/>
            <person name="Lenzi L."/>
            <person name="Haldenby T S."/>
            <person name="Uol C."/>
        </authorList>
    </citation>
    <scope>NUCLEOTIDE SEQUENCE</scope>
</reference>
<evidence type="ECO:0000256" key="10">
    <source>
        <dbReference type="PIRSR" id="PIRSR607992-1"/>
    </source>
</evidence>
<dbReference type="AlphaFoldDB" id="A0AAV2TV25"/>
<dbReference type="Pfam" id="PF05328">
    <property type="entry name" value="CybS"/>
    <property type="match status" value="1"/>
</dbReference>
<protein>
    <recommendedName>
        <fullName evidence="12">Succinate dehydrogenase [ubiquinone] cytochrome b small subunit</fullName>
    </recommendedName>
</protein>
<evidence type="ECO:0000313" key="14">
    <source>
        <dbReference type="Proteomes" id="UP001497525"/>
    </source>
</evidence>
<keyword evidence="3 12" id="KW-0813">Transport</keyword>
<keyword evidence="7 12" id="KW-1133">Transmembrane helix</keyword>
<dbReference type="GO" id="GO:0006121">
    <property type="term" value="P:mitochondrial electron transport, succinate to ubiquinone"/>
    <property type="evidence" value="ECO:0007669"/>
    <property type="project" value="TreeGrafter"/>
</dbReference>
<keyword evidence="4 12" id="KW-0812">Transmembrane</keyword>
<evidence type="ECO:0000256" key="5">
    <source>
        <dbReference type="ARBA" id="ARBA00022792"/>
    </source>
</evidence>
<dbReference type="GO" id="GO:0046872">
    <property type="term" value="F:metal ion binding"/>
    <property type="evidence" value="ECO:0007669"/>
    <property type="project" value="UniProtKB-KW"/>
</dbReference>
<evidence type="ECO:0000256" key="9">
    <source>
        <dbReference type="ARBA" id="ARBA00023136"/>
    </source>
</evidence>
<evidence type="ECO:0000256" key="7">
    <source>
        <dbReference type="ARBA" id="ARBA00022989"/>
    </source>
</evidence>